<protein>
    <submittedName>
        <fullName evidence="2">Uncharacterized protein</fullName>
    </submittedName>
</protein>
<keyword evidence="3" id="KW-1185">Reference proteome</keyword>
<sequence length="102" mass="11364">MCQGKGIKAGHHIPRGHCSGCHSGILTPTSRRLHNAGGGPEITGRRREERQMGEKKNRKEQEEDGGTQRSQAEEETQDVETRETGPENGRRGKPTRRPPQED</sequence>
<evidence type="ECO:0000313" key="2">
    <source>
        <dbReference type="EMBL" id="KAJ1216685.1"/>
    </source>
</evidence>
<reference evidence="2" key="1">
    <citation type="journal article" date="2022" name="bioRxiv">
        <title>Sequencing and chromosome-scale assembly of the giantPleurodeles waltlgenome.</title>
        <authorList>
            <person name="Brown T."/>
            <person name="Elewa A."/>
            <person name="Iarovenko S."/>
            <person name="Subramanian E."/>
            <person name="Araus A.J."/>
            <person name="Petzold A."/>
            <person name="Susuki M."/>
            <person name="Suzuki K.-i.T."/>
            <person name="Hayashi T."/>
            <person name="Toyoda A."/>
            <person name="Oliveira C."/>
            <person name="Osipova E."/>
            <person name="Leigh N.D."/>
            <person name="Simon A."/>
            <person name="Yun M.H."/>
        </authorList>
    </citation>
    <scope>NUCLEOTIDE SEQUENCE</scope>
    <source>
        <strain evidence="2">20211129_DDA</strain>
        <tissue evidence="2">Liver</tissue>
    </source>
</reference>
<accession>A0AAV7WV77</accession>
<evidence type="ECO:0000256" key="1">
    <source>
        <dbReference type="SAM" id="MobiDB-lite"/>
    </source>
</evidence>
<evidence type="ECO:0000313" key="3">
    <source>
        <dbReference type="Proteomes" id="UP001066276"/>
    </source>
</evidence>
<proteinExistence type="predicted"/>
<organism evidence="2 3">
    <name type="scientific">Pleurodeles waltl</name>
    <name type="common">Iberian ribbed newt</name>
    <dbReference type="NCBI Taxonomy" id="8319"/>
    <lineage>
        <taxon>Eukaryota</taxon>
        <taxon>Metazoa</taxon>
        <taxon>Chordata</taxon>
        <taxon>Craniata</taxon>
        <taxon>Vertebrata</taxon>
        <taxon>Euteleostomi</taxon>
        <taxon>Amphibia</taxon>
        <taxon>Batrachia</taxon>
        <taxon>Caudata</taxon>
        <taxon>Salamandroidea</taxon>
        <taxon>Salamandridae</taxon>
        <taxon>Pleurodelinae</taxon>
        <taxon>Pleurodeles</taxon>
    </lineage>
</organism>
<dbReference type="EMBL" id="JANPWB010000001">
    <property type="protein sequence ID" value="KAJ1216685.1"/>
    <property type="molecule type" value="Genomic_DNA"/>
</dbReference>
<dbReference type="AlphaFoldDB" id="A0AAV7WV77"/>
<dbReference type="Proteomes" id="UP001066276">
    <property type="component" value="Chromosome 1_1"/>
</dbReference>
<feature type="region of interest" description="Disordered" evidence="1">
    <location>
        <begin position="1"/>
        <end position="102"/>
    </location>
</feature>
<feature type="compositionally biased region" description="Basic and acidic residues" evidence="1">
    <location>
        <begin position="79"/>
        <end position="90"/>
    </location>
</feature>
<comment type="caution">
    <text evidence="2">The sequence shown here is derived from an EMBL/GenBank/DDBJ whole genome shotgun (WGS) entry which is preliminary data.</text>
</comment>
<gene>
    <name evidence="2" type="ORF">NDU88_004286</name>
</gene>
<feature type="compositionally biased region" description="Basic and acidic residues" evidence="1">
    <location>
        <begin position="43"/>
        <end position="61"/>
    </location>
</feature>
<name>A0AAV7WV77_PLEWA</name>